<proteinExistence type="predicted"/>
<dbReference type="AlphaFoldDB" id="A0A499W579"/>
<gene>
    <name evidence="1" type="ORF">SAVMC3_67460</name>
</gene>
<dbReference type="EMBL" id="AP019621">
    <property type="protein sequence ID" value="BBJ54117.1"/>
    <property type="molecule type" value="Genomic_DNA"/>
</dbReference>
<sequence length="68" mass="7047">MRGATIGATPEISMRVEKNRAIATPSYRSRTTARAITIPAAPARPCASRKATSSSTFGAIAHSAVATM</sequence>
<name>A0A499W579_STRAX</name>
<organism evidence="1">
    <name type="scientific">Streptomyces avermitilis</name>
    <dbReference type="NCBI Taxonomy" id="33903"/>
    <lineage>
        <taxon>Bacteria</taxon>
        <taxon>Bacillati</taxon>
        <taxon>Actinomycetota</taxon>
        <taxon>Actinomycetes</taxon>
        <taxon>Kitasatosporales</taxon>
        <taxon>Streptomycetaceae</taxon>
        <taxon>Streptomyces</taxon>
    </lineage>
</organism>
<evidence type="ECO:0000313" key="1">
    <source>
        <dbReference type="EMBL" id="BBJ54117.1"/>
    </source>
</evidence>
<accession>A0A499W579</accession>
<protein>
    <submittedName>
        <fullName evidence="1">Uncharacterized protein</fullName>
    </submittedName>
</protein>
<reference evidence="1" key="1">
    <citation type="submission" date="2019-04" db="EMBL/GenBank/DDBJ databases">
        <title>Draft genome sequences of Streptomyces avermitilis MC3.</title>
        <authorList>
            <person name="Komaki H."/>
            <person name="Tamura T."/>
            <person name="Hosoyama A."/>
        </authorList>
    </citation>
    <scope>NUCLEOTIDE SEQUENCE</scope>
    <source>
        <strain evidence="1">MC3</strain>
    </source>
</reference>